<dbReference type="RefSeq" id="WP_338608502.1">
    <property type="nucleotide sequence ID" value="NZ_CP146275.1"/>
</dbReference>
<name>A0ABZ2HZQ1_9HYPH</name>
<gene>
    <name evidence="1" type="ORF">V6617_00975</name>
</gene>
<accession>A0ABZ2HZQ1</accession>
<evidence type="ECO:0000313" key="2">
    <source>
        <dbReference type="Proteomes" id="UP001369958"/>
    </source>
</evidence>
<organism evidence="1 2">
    <name type="scientific">Pelagibacterium nitratireducens</name>
    <dbReference type="NCBI Taxonomy" id="1046114"/>
    <lineage>
        <taxon>Bacteria</taxon>
        <taxon>Pseudomonadati</taxon>
        <taxon>Pseudomonadota</taxon>
        <taxon>Alphaproteobacteria</taxon>
        <taxon>Hyphomicrobiales</taxon>
        <taxon>Devosiaceae</taxon>
        <taxon>Pelagibacterium</taxon>
    </lineage>
</organism>
<evidence type="ECO:0000313" key="1">
    <source>
        <dbReference type="EMBL" id="WWT33078.1"/>
    </source>
</evidence>
<keyword evidence="2" id="KW-1185">Reference proteome</keyword>
<evidence type="ECO:0008006" key="3">
    <source>
        <dbReference type="Google" id="ProtNLM"/>
    </source>
</evidence>
<protein>
    <recommendedName>
        <fullName evidence="3">DUF1127 domain-containing protein</fullName>
    </recommendedName>
</protein>
<dbReference type="Proteomes" id="UP001369958">
    <property type="component" value="Chromosome"/>
</dbReference>
<proteinExistence type="predicted"/>
<reference evidence="1 2" key="1">
    <citation type="submission" date="2024-02" db="EMBL/GenBank/DDBJ databases">
        <title>Complete genome sequence of Pelagibacterium nitratireducens ZH15.</title>
        <authorList>
            <person name="Zhao L.H."/>
        </authorList>
    </citation>
    <scope>NUCLEOTIDE SEQUENCE [LARGE SCALE GENOMIC DNA]</scope>
    <source>
        <strain evidence="1 2">ZH15</strain>
    </source>
</reference>
<sequence length="86" mass="9874">MAIPNLAKLLTPHIRLPLKPLRVPAPDFGFIAKWIDRQKHLFELARLARHDPRILEDAGLDPEEVHDALKGTWHEVSTHQRPHDGL</sequence>
<dbReference type="EMBL" id="CP146275">
    <property type="protein sequence ID" value="WWT33078.1"/>
    <property type="molecule type" value="Genomic_DNA"/>
</dbReference>